<dbReference type="PANTHER" id="PTHR44196">
    <property type="entry name" value="DEHYDROGENASE/REDUCTASE SDR FAMILY MEMBER 7B"/>
    <property type="match status" value="1"/>
</dbReference>
<comment type="similarity">
    <text evidence="1 3">Belongs to the short-chain dehydrogenases/reductases (SDR) family.</text>
</comment>
<dbReference type="InterPro" id="IPR020904">
    <property type="entry name" value="Sc_DH/Rdtase_CS"/>
</dbReference>
<evidence type="ECO:0000256" key="1">
    <source>
        <dbReference type="ARBA" id="ARBA00006484"/>
    </source>
</evidence>
<evidence type="ECO:0000256" key="3">
    <source>
        <dbReference type="RuleBase" id="RU000363"/>
    </source>
</evidence>
<feature type="domain" description="Ketoreductase" evidence="4">
    <location>
        <begin position="6"/>
        <end position="181"/>
    </location>
</feature>
<dbReference type="Proteomes" id="UP001157137">
    <property type="component" value="Unassembled WGS sequence"/>
</dbReference>
<evidence type="ECO:0000313" key="6">
    <source>
        <dbReference type="EMBL" id="SDX01623.1"/>
    </source>
</evidence>
<reference evidence="6" key="1">
    <citation type="submission" date="2016-10" db="EMBL/GenBank/DDBJ databases">
        <authorList>
            <person name="de Groot N.N."/>
        </authorList>
    </citation>
    <scope>NUCLEOTIDE SEQUENCE [LARGE SCALE GENOMIC DNA]</scope>
    <source>
        <strain evidence="6">DSM 12489</strain>
    </source>
</reference>
<dbReference type="RefSeq" id="WP_074693872.1">
    <property type="nucleotide sequence ID" value="NZ_BSRA01000016.1"/>
</dbReference>
<dbReference type="PROSITE" id="PS00061">
    <property type="entry name" value="ADH_SHORT"/>
    <property type="match status" value="1"/>
</dbReference>
<dbReference type="InterPro" id="IPR057326">
    <property type="entry name" value="KR_dom"/>
</dbReference>
<accession>A0A1H2Y8S5</accession>
<dbReference type="Proteomes" id="UP000182589">
    <property type="component" value="Unassembled WGS sequence"/>
</dbReference>
<dbReference type="AlphaFoldDB" id="A0A1H2Y8S5"/>
<dbReference type="Gene3D" id="3.40.50.720">
    <property type="entry name" value="NAD(P)-binding Rossmann-like Domain"/>
    <property type="match status" value="1"/>
</dbReference>
<dbReference type="PANTHER" id="PTHR44196:SF1">
    <property type="entry name" value="DEHYDROGENASE_REDUCTASE SDR FAMILY MEMBER 7B"/>
    <property type="match status" value="1"/>
</dbReference>
<dbReference type="InterPro" id="IPR036291">
    <property type="entry name" value="NAD(P)-bd_dom_sf"/>
</dbReference>
<reference evidence="5" key="3">
    <citation type="submission" date="2023-02" db="EMBL/GenBank/DDBJ databases">
        <title>Proposal of a novel subspecies: Alicyclobacillus hesperidum subspecies aegle.</title>
        <authorList>
            <person name="Goto K."/>
            <person name="Fujii T."/>
            <person name="Yasui K."/>
            <person name="Mochida K."/>
            <person name="Kato-Tanaka Y."/>
            <person name="Morohoshi S."/>
            <person name="An S.Y."/>
            <person name="Kasai H."/>
            <person name="Yokota A."/>
        </authorList>
    </citation>
    <scope>NUCLEOTIDE SEQUENCE</scope>
    <source>
        <strain evidence="5">DSM 12766</strain>
    </source>
</reference>
<evidence type="ECO:0000259" key="4">
    <source>
        <dbReference type="SMART" id="SM00822"/>
    </source>
</evidence>
<keyword evidence="7" id="KW-1185">Reference proteome</keyword>
<sequence>MRESGNTILITGGASGIGLAFAERFLEAGNQIIICGRRADKLEEAKAKFPALHTRVCDVGNEHDRVELCDLLVREFPNLNVLVNNAGIQQWVNVQRTEEEWAHFHQEIAINFDAPIHLTLRLLPHLLKQPHAAIINVSSGLALAPATWAPIYSATKAALHSFTQSLRLQLEGTKVDVIEILPPAVNTDLGGPGLHTFGAPLNEFADGVFASLRRGEIEIGYGDSERRLHASREDLAEAARQMWLGFRKRNPEF</sequence>
<dbReference type="InterPro" id="IPR002347">
    <property type="entry name" value="SDR_fam"/>
</dbReference>
<dbReference type="SUPFAM" id="SSF51735">
    <property type="entry name" value="NAD(P)-binding Rossmann-fold domains"/>
    <property type="match status" value="1"/>
</dbReference>
<keyword evidence="2" id="KW-0560">Oxidoreductase</keyword>
<dbReference type="EMBL" id="FNOJ01000030">
    <property type="protein sequence ID" value="SDX01623.1"/>
    <property type="molecule type" value="Genomic_DNA"/>
</dbReference>
<reference evidence="7" key="2">
    <citation type="submission" date="2016-10" db="EMBL/GenBank/DDBJ databases">
        <authorList>
            <person name="Varghese N."/>
        </authorList>
    </citation>
    <scope>NUCLEOTIDE SEQUENCE [LARGE SCALE GENOMIC DNA]</scope>
    <source>
        <strain evidence="7">DSM 12489</strain>
    </source>
</reference>
<dbReference type="GO" id="GO:0016491">
    <property type="term" value="F:oxidoreductase activity"/>
    <property type="evidence" value="ECO:0007669"/>
    <property type="project" value="UniProtKB-KW"/>
</dbReference>
<dbReference type="GO" id="GO:0016020">
    <property type="term" value="C:membrane"/>
    <property type="evidence" value="ECO:0007669"/>
    <property type="project" value="TreeGrafter"/>
</dbReference>
<dbReference type="Pfam" id="PF00106">
    <property type="entry name" value="adh_short"/>
    <property type="match status" value="1"/>
</dbReference>
<dbReference type="EMBL" id="BSRA01000016">
    <property type="protein sequence ID" value="GLV14726.1"/>
    <property type="molecule type" value="Genomic_DNA"/>
</dbReference>
<dbReference type="PRINTS" id="PR00081">
    <property type="entry name" value="GDHRDH"/>
</dbReference>
<dbReference type="STRING" id="89784.SAMN04489725_13010"/>
<evidence type="ECO:0000313" key="7">
    <source>
        <dbReference type="Proteomes" id="UP000182589"/>
    </source>
</evidence>
<dbReference type="PRINTS" id="PR00080">
    <property type="entry name" value="SDRFAMILY"/>
</dbReference>
<name>A0A1H2Y8S5_9BACL</name>
<evidence type="ECO:0000313" key="5">
    <source>
        <dbReference type="EMBL" id="GLV14726.1"/>
    </source>
</evidence>
<organism evidence="6 7">
    <name type="scientific">Alicyclobacillus hesperidum</name>
    <dbReference type="NCBI Taxonomy" id="89784"/>
    <lineage>
        <taxon>Bacteria</taxon>
        <taxon>Bacillati</taxon>
        <taxon>Bacillota</taxon>
        <taxon>Bacilli</taxon>
        <taxon>Bacillales</taxon>
        <taxon>Alicyclobacillaceae</taxon>
        <taxon>Alicyclobacillus</taxon>
    </lineage>
</organism>
<protein>
    <submittedName>
        <fullName evidence="5">Short-chain dehydrogenase</fullName>
    </submittedName>
</protein>
<dbReference type="SMART" id="SM00822">
    <property type="entry name" value="PKS_KR"/>
    <property type="match status" value="1"/>
</dbReference>
<gene>
    <name evidence="5" type="primary">dltE</name>
    <name evidence="5" type="ORF">Heshes_24100</name>
    <name evidence="6" type="ORF">SAMN04489725_13010</name>
</gene>
<proteinExistence type="inferred from homology"/>
<evidence type="ECO:0000256" key="2">
    <source>
        <dbReference type="ARBA" id="ARBA00023002"/>
    </source>
</evidence>